<dbReference type="EC" id="3.1.2.4" evidence="2"/>
<name>D2I715_AILME</name>
<accession>D2I715</accession>
<dbReference type="Gene3D" id="3.90.226.10">
    <property type="entry name" value="2-enoyl-CoA Hydratase, Chain A, domain 1"/>
    <property type="match status" value="1"/>
</dbReference>
<feature type="non-terminal residue" evidence="4">
    <location>
        <position position="46"/>
    </location>
</feature>
<dbReference type="InterPro" id="IPR045004">
    <property type="entry name" value="ECH_dom"/>
</dbReference>
<dbReference type="UniPathway" id="UPA00362"/>
<comment type="catalytic activity">
    <reaction evidence="1">
        <text>3-hydroxy-2-methylpropanoyl-CoA + H2O = 3-hydroxy-2-methylpropanoate + CoA + H(+)</text>
        <dbReference type="Rhea" id="RHEA:20888"/>
        <dbReference type="ChEBI" id="CHEBI:11805"/>
        <dbReference type="ChEBI" id="CHEBI:15377"/>
        <dbReference type="ChEBI" id="CHEBI:15378"/>
        <dbReference type="ChEBI" id="CHEBI:57287"/>
        <dbReference type="ChEBI" id="CHEBI:57340"/>
        <dbReference type="EC" id="3.1.2.4"/>
    </reaction>
</comment>
<feature type="domain" description="Enoyl-CoA hydratase/isomerase" evidence="3">
    <location>
        <begin position="20"/>
        <end position="46"/>
    </location>
</feature>
<dbReference type="EMBL" id="GL195180">
    <property type="protein sequence ID" value="EFB21263.1"/>
    <property type="molecule type" value="Genomic_DNA"/>
</dbReference>
<proteinExistence type="predicted"/>
<dbReference type="InParanoid" id="D2I715"/>
<dbReference type="InterPro" id="IPR029045">
    <property type="entry name" value="ClpP/crotonase-like_dom_sf"/>
</dbReference>
<protein>
    <recommendedName>
        <fullName evidence="2">3-hydroxyisobutyryl-CoA hydrolase</fullName>
        <ecNumber evidence="2">3.1.2.4</ecNumber>
    </recommendedName>
</protein>
<dbReference type="GO" id="GO:0006574">
    <property type="term" value="P:L-valine catabolic process"/>
    <property type="evidence" value="ECO:0007669"/>
    <property type="project" value="UniProtKB-UniPathway"/>
</dbReference>
<dbReference type="AlphaFoldDB" id="D2I715"/>
<gene>
    <name evidence="4" type="ORF">PANDA_021667</name>
</gene>
<evidence type="ECO:0000259" key="3">
    <source>
        <dbReference type="Pfam" id="PF16113"/>
    </source>
</evidence>
<dbReference type="GO" id="GO:0003860">
    <property type="term" value="F:3-hydroxyisobutyryl-CoA hydrolase activity"/>
    <property type="evidence" value="ECO:0007669"/>
    <property type="project" value="UniProtKB-EC"/>
</dbReference>
<evidence type="ECO:0000313" key="4">
    <source>
        <dbReference type="EMBL" id="EFB21263.1"/>
    </source>
</evidence>
<feature type="non-terminal residue" evidence="4">
    <location>
        <position position="1"/>
    </location>
</feature>
<evidence type="ECO:0000256" key="1">
    <source>
        <dbReference type="ARBA" id="ARBA00001709"/>
    </source>
</evidence>
<reference evidence="4" key="1">
    <citation type="journal article" date="2010" name="Nature">
        <title>The sequence and de novo assembly of the giant panda genome.</title>
        <authorList>
            <person name="Li R."/>
            <person name="Fan W."/>
            <person name="Tian G."/>
            <person name="Zhu H."/>
            <person name="He L."/>
            <person name="Cai J."/>
            <person name="Huang Q."/>
            <person name="Cai Q."/>
            <person name="Li B."/>
            <person name="Bai Y."/>
            <person name="Zhang Z."/>
            <person name="Zhang Y."/>
            <person name="Wang W."/>
            <person name="Li J."/>
            <person name="Wei F."/>
            <person name="Li H."/>
            <person name="Jian M."/>
            <person name="Li J."/>
            <person name="Zhang Z."/>
            <person name="Nielsen R."/>
            <person name="Li D."/>
            <person name="Gu W."/>
            <person name="Yang Z."/>
            <person name="Xuan Z."/>
            <person name="Ryder O.A."/>
            <person name="Leung F.C."/>
            <person name="Zhou Y."/>
            <person name="Cao J."/>
            <person name="Sun X."/>
            <person name="Fu Y."/>
            <person name="Fang X."/>
            <person name="Guo X."/>
            <person name="Wang B."/>
            <person name="Hou R."/>
            <person name="Shen F."/>
            <person name="Mu B."/>
            <person name="Ni P."/>
            <person name="Lin R."/>
            <person name="Qian W."/>
            <person name="Wang G."/>
            <person name="Yu C."/>
            <person name="Nie W."/>
            <person name="Wang J."/>
            <person name="Wu Z."/>
            <person name="Liang H."/>
            <person name="Min J."/>
            <person name="Wu Q."/>
            <person name="Cheng S."/>
            <person name="Ruan J."/>
            <person name="Wang M."/>
            <person name="Shi Z."/>
            <person name="Wen M."/>
            <person name="Liu B."/>
            <person name="Ren X."/>
            <person name="Zheng H."/>
            <person name="Dong D."/>
            <person name="Cook K."/>
            <person name="Shan G."/>
            <person name="Zhang H."/>
            <person name="Kosiol C."/>
            <person name="Xie X."/>
            <person name="Lu Z."/>
            <person name="Zheng H."/>
            <person name="Li Y."/>
            <person name="Steiner C.C."/>
            <person name="Lam T.T."/>
            <person name="Lin S."/>
            <person name="Zhang Q."/>
            <person name="Li G."/>
            <person name="Tian J."/>
            <person name="Gong T."/>
            <person name="Liu H."/>
            <person name="Zhang D."/>
            <person name="Fang L."/>
            <person name="Ye C."/>
            <person name="Zhang J."/>
            <person name="Hu W."/>
            <person name="Xu A."/>
            <person name="Ren Y."/>
            <person name="Zhang G."/>
            <person name="Bruford M.W."/>
            <person name="Li Q."/>
            <person name="Ma L."/>
            <person name="Guo Y."/>
            <person name="An N."/>
            <person name="Hu Y."/>
            <person name="Zheng Y."/>
            <person name="Shi Y."/>
            <person name="Li Z."/>
            <person name="Liu Q."/>
            <person name="Chen Y."/>
            <person name="Zhao J."/>
            <person name="Qu N."/>
            <person name="Zhao S."/>
            <person name="Tian F."/>
            <person name="Wang X."/>
            <person name="Wang H."/>
            <person name="Xu L."/>
            <person name="Liu X."/>
            <person name="Vinar T."/>
            <person name="Wang Y."/>
            <person name="Lam T.W."/>
            <person name="Yiu S.M."/>
            <person name="Liu S."/>
            <person name="Zhang H."/>
            <person name="Li D."/>
            <person name="Huang Y."/>
            <person name="Wang X."/>
            <person name="Yang G."/>
            <person name="Jiang Z."/>
            <person name="Wang J."/>
            <person name="Qin N."/>
            <person name="Li L."/>
            <person name="Li J."/>
            <person name="Bolund L."/>
            <person name="Kristiansen K."/>
            <person name="Wong G.K."/>
            <person name="Olson M."/>
            <person name="Zhang X."/>
            <person name="Li S."/>
            <person name="Yang H."/>
            <person name="Wang J."/>
            <person name="Wang J."/>
        </authorList>
    </citation>
    <scope>NUCLEOTIDE SEQUENCE [LARGE SCALE GENOMIC DNA]</scope>
</reference>
<dbReference type="Pfam" id="PF16113">
    <property type="entry name" value="ECH_2"/>
    <property type="match status" value="1"/>
</dbReference>
<evidence type="ECO:0000256" key="2">
    <source>
        <dbReference type="ARBA" id="ARBA00011915"/>
    </source>
</evidence>
<sequence>RMSKHTDAVEVLLERKGCAGVITLNRPKFLNALNLSMIRHIYPQLK</sequence>
<organism evidence="4">
    <name type="scientific">Ailuropoda melanoleuca</name>
    <name type="common">Giant panda</name>
    <dbReference type="NCBI Taxonomy" id="9646"/>
    <lineage>
        <taxon>Eukaryota</taxon>
        <taxon>Metazoa</taxon>
        <taxon>Chordata</taxon>
        <taxon>Craniata</taxon>
        <taxon>Vertebrata</taxon>
        <taxon>Euteleostomi</taxon>
        <taxon>Mammalia</taxon>
        <taxon>Eutheria</taxon>
        <taxon>Laurasiatheria</taxon>
        <taxon>Carnivora</taxon>
        <taxon>Caniformia</taxon>
        <taxon>Ursidae</taxon>
        <taxon>Ailuropoda</taxon>
    </lineage>
</organism>
<dbReference type="SUPFAM" id="SSF52096">
    <property type="entry name" value="ClpP/crotonase"/>
    <property type="match status" value="1"/>
</dbReference>